<keyword evidence="1" id="KW-1277">Toxin-antitoxin system</keyword>
<dbReference type="InterPro" id="IPR035093">
    <property type="entry name" value="RelE/ParE_toxin_dom_sf"/>
</dbReference>
<evidence type="ECO:0008006" key="4">
    <source>
        <dbReference type="Google" id="ProtNLM"/>
    </source>
</evidence>
<dbReference type="InterPro" id="IPR007712">
    <property type="entry name" value="RelE/ParE_toxin"/>
</dbReference>
<sequence length="121" mass="13650">MGTEVVAPQRRLAIGDTAYRDLVNFRGELLTLTGSEQTTDAYLAALRDFLSRLAEFPHRGEARPDLHPSIRAIGFRQRLRIVFAVMEDQVLILAVQSARQGRVTLPEPVYQFLEVLDGDVR</sequence>
<gene>
    <name evidence="2" type="ORF">CYJ22_06425</name>
</gene>
<evidence type="ECO:0000256" key="1">
    <source>
        <dbReference type="ARBA" id="ARBA00022649"/>
    </source>
</evidence>
<organism evidence="2 3">
    <name type="scientific">Schaalia odontolytica</name>
    <dbReference type="NCBI Taxonomy" id="1660"/>
    <lineage>
        <taxon>Bacteria</taxon>
        <taxon>Bacillati</taxon>
        <taxon>Actinomycetota</taxon>
        <taxon>Actinomycetes</taxon>
        <taxon>Actinomycetales</taxon>
        <taxon>Actinomycetaceae</taxon>
        <taxon>Schaalia</taxon>
    </lineage>
</organism>
<evidence type="ECO:0000313" key="3">
    <source>
        <dbReference type="Proteomes" id="UP000234198"/>
    </source>
</evidence>
<reference evidence="2 3" key="1">
    <citation type="submission" date="2017-12" db="EMBL/GenBank/DDBJ databases">
        <title>Phylogenetic diversity of female urinary microbiome.</title>
        <authorList>
            <person name="Thomas-White K."/>
            <person name="Wolfe A.J."/>
        </authorList>
    </citation>
    <scope>NUCLEOTIDE SEQUENCE [LARGE SCALE GENOMIC DNA]</scope>
    <source>
        <strain evidence="2 3">UMB0018</strain>
    </source>
</reference>
<name>A0A2I1HZB7_9ACTO</name>
<dbReference type="AlphaFoldDB" id="A0A2I1HZB7"/>
<dbReference type="RefSeq" id="WP_101601958.1">
    <property type="nucleotide sequence ID" value="NZ_PKKM01000008.1"/>
</dbReference>
<protein>
    <recommendedName>
        <fullName evidence="4">Type II toxin-antitoxin system RelE/ParE family toxin</fullName>
    </recommendedName>
</protein>
<comment type="caution">
    <text evidence="2">The sequence shown here is derived from an EMBL/GenBank/DDBJ whole genome shotgun (WGS) entry which is preliminary data.</text>
</comment>
<accession>A0A2I1HZB7</accession>
<dbReference type="Pfam" id="PF05016">
    <property type="entry name" value="ParE_toxin"/>
    <property type="match status" value="1"/>
</dbReference>
<dbReference type="Gene3D" id="3.30.2310.20">
    <property type="entry name" value="RelE-like"/>
    <property type="match status" value="1"/>
</dbReference>
<dbReference type="Proteomes" id="UP000234198">
    <property type="component" value="Unassembled WGS sequence"/>
</dbReference>
<evidence type="ECO:0000313" key="2">
    <source>
        <dbReference type="EMBL" id="PKY64222.1"/>
    </source>
</evidence>
<proteinExistence type="predicted"/>
<dbReference type="EMBL" id="PKKM01000008">
    <property type="protein sequence ID" value="PKY64222.1"/>
    <property type="molecule type" value="Genomic_DNA"/>
</dbReference>